<dbReference type="AlphaFoldDB" id="A0A0L0DHN0"/>
<feature type="binding site" evidence="7">
    <location>
        <position position="438"/>
    </location>
    <ligand>
        <name>Zn(2+)</name>
        <dbReference type="ChEBI" id="CHEBI:29105"/>
    </ligand>
</feature>
<dbReference type="PROSITE" id="PS50305">
    <property type="entry name" value="SIRTUIN"/>
    <property type="match status" value="1"/>
</dbReference>
<evidence type="ECO:0000256" key="3">
    <source>
        <dbReference type="ARBA" id="ARBA00022723"/>
    </source>
</evidence>
<organism evidence="10 11">
    <name type="scientific">Thecamonas trahens ATCC 50062</name>
    <dbReference type="NCBI Taxonomy" id="461836"/>
    <lineage>
        <taxon>Eukaryota</taxon>
        <taxon>Apusozoa</taxon>
        <taxon>Apusomonadida</taxon>
        <taxon>Apusomonadidae</taxon>
        <taxon>Thecamonas</taxon>
    </lineage>
</organism>
<dbReference type="Pfam" id="PF02146">
    <property type="entry name" value="SIR2"/>
    <property type="match status" value="1"/>
</dbReference>
<dbReference type="OrthoDB" id="424302at2759"/>
<dbReference type="InterPro" id="IPR036223">
    <property type="entry name" value="CAP_C_sf"/>
</dbReference>
<dbReference type="FunFam" id="3.40.50.1220:FF:000038">
    <property type="entry name" value="NAD-dependent protein deacetylase sirtuin-6 isoform X2"/>
    <property type="match status" value="1"/>
</dbReference>
<feature type="binding site" evidence="7">
    <location>
        <position position="471"/>
    </location>
    <ligand>
        <name>Zn(2+)</name>
        <dbReference type="ChEBI" id="CHEBI:29105"/>
    </ligand>
</feature>
<protein>
    <recommendedName>
        <fullName evidence="1">protein acetyllysine N-acetyltransferase</fullName>
        <ecNumber evidence="1">2.3.1.286</ecNumber>
    </recommendedName>
</protein>
<name>A0A0L0DHN0_THETB</name>
<feature type="active site" description="Proton acceptor" evidence="7">
    <location>
        <position position="430"/>
    </location>
</feature>
<proteinExistence type="inferred from homology"/>
<dbReference type="STRING" id="461836.A0A0L0DHN0"/>
<dbReference type="InterPro" id="IPR026590">
    <property type="entry name" value="Ssirtuin_cat_dom"/>
</dbReference>
<dbReference type="SUPFAM" id="SSF69340">
    <property type="entry name" value="C-terminal domain of adenylylcyclase associated protein"/>
    <property type="match status" value="1"/>
</dbReference>
<dbReference type="Gene3D" id="3.40.50.1220">
    <property type="entry name" value="TPP-binding domain"/>
    <property type="match status" value="1"/>
</dbReference>
<dbReference type="eggNOG" id="KOG1905">
    <property type="taxonomic scope" value="Eukaryota"/>
</dbReference>
<feature type="binding site" evidence="7">
    <location>
        <position position="441"/>
    </location>
    <ligand>
        <name>Zn(2+)</name>
        <dbReference type="ChEBI" id="CHEBI:29105"/>
    </ligand>
</feature>
<keyword evidence="11" id="KW-1185">Reference proteome</keyword>
<dbReference type="GeneID" id="25566417"/>
<dbReference type="Gene3D" id="2.20.28.200">
    <property type="match status" value="1"/>
</dbReference>
<evidence type="ECO:0000313" key="11">
    <source>
        <dbReference type="Proteomes" id="UP000054408"/>
    </source>
</evidence>
<evidence type="ECO:0000256" key="7">
    <source>
        <dbReference type="PROSITE-ProRule" id="PRU00236"/>
    </source>
</evidence>
<sequence length="538" mass="56046">MAAAETDGLVNVLKFALRRKPAAEVVDVVDGEVTVDDGMAGMGDAVLIRGCSASRIVVTARKVAKVVIMECSGCTVEVRSTIISGVLEIISCQQMAVVAAKAGVGAHTVTVDMSEDVTLALPSMWAKTVPKAMVACGSSARVVLAVGCKELDAGAGASGTLALPDGAGYAVPDSVPTEAGTTHTQVATVRIKDPESGEWNLVSEAMVREGIGHVTTSTRLAADTERHQRNTARLAELMDRVIHAKAPKAQATEAYPEPAPMVPPPQAPPIGSLNAAISNFNADSLRETETRVTTTAAVIAAGGGGQYGHSKDEDIVEYRDEPEVLAAKVAELAELIKSAQHVVAYTGAGISTAAKIPDYRGPSGVWTMAAKGLAAKCEIRMDQAVPTTAHMALASMLADSDNPLQHIVSTNLDGLHRLSGVPRTSISELHGNCYLERCRACGVEYDRPFDTTAAGCRADHKTGRRCEAEGCDGELVDSIVNFGEALPEDQYATAHAASAAGDVALVLGTSMRVSPACDLPQLIFDLPLSVSSPLAMRS</sequence>
<keyword evidence="4 7" id="KW-0862">Zinc</keyword>
<dbReference type="InterPro" id="IPR017901">
    <property type="entry name" value="C-CAP_CF_C-like"/>
</dbReference>
<dbReference type="InterPro" id="IPR029035">
    <property type="entry name" value="DHS-like_NAD/FAD-binding_dom"/>
</dbReference>
<feature type="domain" description="C-CAP/cofactor C-like" evidence="9">
    <location>
        <begin position="20"/>
        <end position="171"/>
    </location>
</feature>
<dbReference type="PANTHER" id="PTHR11085">
    <property type="entry name" value="NAD-DEPENDENT PROTEIN DEACYLASE SIRTUIN-5, MITOCHONDRIAL-RELATED"/>
    <property type="match status" value="1"/>
</dbReference>
<gene>
    <name evidence="10" type="ORF">AMSG_07516</name>
</gene>
<dbReference type="SUPFAM" id="SSF52467">
    <property type="entry name" value="DHS-like NAD/FAD-binding domain"/>
    <property type="match status" value="1"/>
</dbReference>
<keyword evidence="2" id="KW-0808">Transferase</keyword>
<evidence type="ECO:0000256" key="1">
    <source>
        <dbReference type="ARBA" id="ARBA00012928"/>
    </source>
</evidence>
<evidence type="ECO:0000256" key="4">
    <source>
        <dbReference type="ARBA" id="ARBA00022833"/>
    </source>
</evidence>
<dbReference type="GO" id="GO:0046872">
    <property type="term" value="F:metal ion binding"/>
    <property type="evidence" value="ECO:0007669"/>
    <property type="project" value="UniProtKB-KW"/>
</dbReference>
<feature type="domain" description="Deacetylase sirtuin-type" evidence="8">
    <location>
        <begin position="322"/>
        <end position="538"/>
    </location>
</feature>
<evidence type="ECO:0000256" key="6">
    <source>
        <dbReference type="ARBA" id="ARBA00038170"/>
    </source>
</evidence>
<dbReference type="PROSITE" id="PS51329">
    <property type="entry name" value="C_CAP_COFACTOR_C"/>
    <property type="match status" value="1"/>
</dbReference>
<dbReference type="GO" id="GO:0005634">
    <property type="term" value="C:nucleus"/>
    <property type="evidence" value="ECO:0007669"/>
    <property type="project" value="TreeGrafter"/>
</dbReference>
<evidence type="ECO:0000256" key="5">
    <source>
        <dbReference type="ARBA" id="ARBA00023027"/>
    </source>
</evidence>
<comment type="similarity">
    <text evidence="6">Belongs to the sirtuin family. Class IV subfamily.</text>
</comment>
<keyword evidence="3 7" id="KW-0479">Metal-binding</keyword>
<dbReference type="InterPro" id="IPR016098">
    <property type="entry name" value="CAP/MinC_C"/>
</dbReference>
<dbReference type="Gene3D" id="2.160.20.70">
    <property type="match status" value="1"/>
</dbReference>
<evidence type="ECO:0000256" key="2">
    <source>
        <dbReference type="ARBA" id="ARBA00022679"/>
    </source>
</evidence>
<accession>A0A0L0DHN0</accession>
<feature type="binding site" evidence="7">
    <location>
        <position position="466"/>
    </location>
    <ligand>
        <name>Zn(2+)</name>
        <dbReference type="ChEBI" id="CHEBI:29105"/>
    </ligand>
</feature>
<dbReference type="EMBL" id="GL349468">
    <property type="protein sequence ID" value="KNC51606.1"/>
    <property type="molecule type" value="Genomic_DNA"/>
</dbReference>
<dbReference type="InterPro" id="IPR050134">
    <property type="entry name" value="NAD-dep_sirtuin_deacylases"/>
</dbReference>
<reference evidence="10 11" key="1">
    <citation type="submission" date="2010-05" db="EMBL/GenBank/DDBJ databases">
        <title>The Genome Sequence of Thecamonas trahens ATCC 50062.</title>
        <authorList>
            <consortium name="The Broad Institute Genome Sequencing Platform"/>
            <person name="Russ C."/>
            <person name="Cuomo C."/>
            <person name="Shea T."/>
            <person name="Young S.K."/>
            <person name="Zeng Q."/>
            <person name="Koehrsen M."/>
            <person name="Haas B."/>
            <person name="Borodovsky M."/>
            <person name="Guigo R."/>
            <person name="Alvarado L."/>
            <person name="Berlin A."/>
            <person name="Bochicchio J."/>
            <person name="Borenstein D."/>
            <person name="Chapman S."/>
            <person name="Chen Z."/>
            <person name="Freedman E."/>
            <person name="Gellesch M."/>
            <person name="Goldberg J."/>
            <person name="Griggs A."/>
            <person name="Gujja S."/>
            <person name="Heilman E."/>
            <person name="Heiman D."/>
            <person name="Hepburn T."/>
            <person name="Howarth C."/>
            <person name="Jen D."/>
            <person name="Larson L."/>
            <person name="Mehta T."/>
            <person name="Park D."/>
            <person name="Pearson M."/>
            <person name="Roberts A."/>
            <person name="Saif S."/>
            <person name="Shenoy N."/>
            <person name="Sisk P."/>
            <person name="Stolte C."/>
            <person name="Sykes S."/>
            <person name="Thomson T."/>
            <person name="Walk T."/>
            <person name="White J."/>
            <person name="Yandava C."/>
            <person name="Burger G."/>
            <person name="Gray M.W."/>
            <person name="Holland P.W.H."/>
            <person name="King N."/>
            <person name="Lang F.B.F."/>
            <person name="Roger A.J."/>
            <person name="Ruiz-Trillo I."/>
            <person name="Lander E."/>
            <person name="Nusbaum C."/>
        </authorList>
    </citation>
    <scope>NUCLEOTIDE SEQUENCE [LARGE SCALE GENOMIC DNA]</scope>
    <source>
        <strain evidence="10 11">ATCC 50062</strain>
    </source>
</reference>
<dbReference type="GO" id="GO:0070403">
    <property type="term" value="F:NAD+ binding"/>
    <property type="evidence" value="ECO:0007669"/>
    <property type="project" value="InterPro"/>
</dbReference>
<dbReference type="GO" id="GO:0017136">
    <property type="term" value="F:histone deacetylase activity, NAD-dependent"/>
    <property type="evidence" value="ECO:0007669"/>
    <property type="project" value="TreeGrafter"/>
</dbReference>
<dbReference type="PANTHER" id="PTHR11085:SF10">
    <property type="entry name" value="NAD-DEPENDENT PROTEIN DEACYLASE SIRTUIN-5, MITOCHONDRIAL-RELATED"/>
    <property type="match status" value="1"/>
</dbReference>
<evidence type="ECO:0000259" key="9">
    <source>
        <dbReference type="PROSITE" id="PS51329"/>
    </source>
</evidence>
<dbReference type="RefSeq" id="XP_013756003.1">
    <property type="nucleotide sequence ID" value="XM_013900549.1"/>
</dbReference>
<evidence type="ECO:0000313" key="10">
    <source>
        <dbReference type="EMBL" id="KNC51606.1"/>
    </source>
</evidence>
<dbReference type="InterPro" id="IPR003000">
    <property type="entry name" value="Sirtuin"/>
</dbReference>
<keyword evidence="5" id="KW-0520">NAD</keyword>
<dbReference type="Proteomes" id="UP000054408">
    <property type="component" value="Unassembled WGS sequence"/>
</dbReference>
<evidence type="ECO:0000259" key="8">
    <source>
        <dbReference type="PROSITE" id="PS50305"/>
    </source>
</evidence>
<dbReference type="EC" id="2.3.1.286" evidence="1"/>